<protein>
    <recommendedName>
        <fullName evidence="4">VWFA domain-containing protein</fullName>
    </recommendedName>
</protein>
<dbReference type="EMBL" id="JAPFFF010000028">
    <property type="protein sequence ID" value="KAK8847144.1"/>
    <property type="molecule type" value="Genomic_DNA"/>
</dbReference>
<proteinExistence type="predicted"/>
<accession>A0ABR2HH66</accession>
<keyword evidence="1" id="KW-1133">Transmembrane helix</keyword>
<feature type="transmembrane region" description="Helical" evidence="1">
    <location>
        <begin position="1534"/>
        <end position="1561"/>
    </location>
</feature>
<reference evidence="2 3" key="1">
    <citation type="submission" date="2024-04" db="EMBL/GenBank/DDBJ databases">
        <title>Tritrichomonas musculus Genome.</title>
        <authorList>
            <person name="Alves-Ferreira E."/>
            <person name="Grigg M."/>
            <person name="Lorenzi H."/>
            <person name="Galac M."/>
        </authorList>
    </citation>
    <scope>NUCLEOTIDE SEQUENCE [LARGE SCALE GENOMIC DNA]</scope>
    <source>
        <strain evidence="2 3">EAF2021</strain>
    </source>
</reference>
<evidence type="ECO:0000313" key="3">
    <source>
        <dbReference type="Proteomes" id="UP001470230"/>
    </source>
</evidence>
<comment type="caution">
    <text evidence="2">The sequence shown here is derived from an EMBL/GenBank/DDBJ whole genome shotgun (WGS) entry which is preliminary data.</text>
</comment>
<evidence type="ECO:0008006" key="4">
    <source>
        <dbReference type="Google" id="ProtNLM"/>
    </source>
</evidence>
<evidence type="ECO:0000256" key="1">
    <source>
        <dbReference type="SAM" id="Phobius"/>
    </source>
</evidence>
<organism evidence="2 3">
    <name type="scientific">Tritrichomonas musculus</name>
    <dbReference type="NCBI Taxonomy" id="1915356"/>
    <lineage>
        <taxon>Eukaryota</taxon>
        <taxon>Metamonada</taxon>
        <taxon>Parabasalia</taxon>
        <taxon>Tritrichomonadida</taxon>
        <taxon>Tritrichomonadidae</taxon>
        <taxon>Tritrichomonas</taxon>
    </lineage>
</organism>
<sequence>MEKKIHVPDYSLYRGPKNLKELFEPDKFLRIEDEYRFDNLTGDQLKEYDYTKMLYFFKPGIVEVPVTWKKTCRLHGHKPNETTFIYSDVHVFETYLIDNFIDCNMGGGGEIKNNITIKPSHRFYFDSFELNRSHSDNANYTIVIDKDIYFYGHNYPKDNFDEFDLTQCRIVGNGNIMFNDSSLLTAVQNICRIDENVHLIHSEHPVPKVYACVGQSSLEKCKSEIPDIDLLEDYEWIWLRNLKTCKFFRDRNKVLDIEKTFLTDKHEFIDDYYIYEINYDFILTAKADITYEVESNVYYNKGRINVYKNQIDSIVSLKNTAKLTYFLLDFEEINLFYHENPTEIDFGIVLYNKDHYLYMNYVNNYIPNSISLTGECDVYVRDYLLPKMNLFEKQDTINCLVNNEDYHQILYSDDYIENTFFNDFYLCNSYEKFIDYAYKQDVNVAIIYKNIELQFSSNIQNFNVKHFYLYNGITITIDIPNDALLFINSSLIIFGVDEIENTTYYYLHNENSKNKFILNVKELINIDIDNTSSYIPIIELAGPKHTVEVFSNISLIDIKNVIINVNENLTIVSPYPQYLYKIFGSTPVNFSPRWSYLYLSESGKNLFQSNPIQSYKMIDNDENLMENIVLAVSKNDVFSISPKWKQKHNIFIIQEEDDLYIDQPSTIAFLHSGLLLNDQIRFISGSISILVKDNFTLLSKNEILDKFDKRYLYEVKLDFNENENDSINIYIDSFDDRFNRNIPIIYDYQDYNISQVNVIFYYKKIKDWRNLDLYLGNIHLYEIRCYYDYLCFGNLDSDIYEKCPKDNLIITSIPELNKAMIEFPEVPIIVASNAEFYNPHINANVDIYSTNENIKLSFPNNLNTFELTNKNEILLDFRYSFTYTIKNAANIYLEVNDTVYFRINGYSYCDVTFVLNSDVMITKYSSDTDSNLFISVINNSYHLYSEDYDDLVNVFDDSLEPYTKKCAYDSGRASLYCDHIRGDYFDNVFNESVNYDEFRIIILYYQKEIELPPVSNKIRVRFDYFSKNLLTIKNISTIDLSNSAVTINKYWEFYTQRDWVTFKLDNYTILSSNNKTNGYIHFHLTKNESYIELRNCSYRKTPCINIYQYGNEINKLTIIGTFEEYEYFMNLLLSYVGIDIIFYRTNEHYCICNNENSCKECKLNINGTINTNNKLTNDPGLNVNIRIFSNTEVSSKTFTNEHNVFIDENTILNLTDVDIVYQNINEGIKIDKLVFDDTNRILLKPKQSELKIAMNNNKPGPDLYVNVNKLLKLNVINSNEENLKASNIFASGSGDLYANNYPFDKITNIESVKIYKGVYIICNESNSQCNYDSIYENLVLAIYNHFTNIFDSDTKVIVFIFSFENSIDVDLSNLNGQKMEFNRNSLNSVHLLKDQNKLRFTTTTELINNEDSTTELANSIGGVLLENFDSDFFVVGFDKNLTIKQKGNISSNTNKITIQPMSDEVTIFIDDSVDIEKQKIRIEPDGEKEIKVNVIASKNIKNKELLKNFIENYDNKVSLVFSDPINSENNKKKFPVGAIIGIVVGVVVVIIVITLITIIILKKKKGNEFKQSNELSEEQFDDSTF</sequence>
<name>A0ABR2HH66_9EUKA</name>
<evidence type="ECO:0000313" key="2">
    <source>
        <dbReference type="EMBL" id="KAK8847144.1"/>
    </source>
</evidence>
<gene>
    <name evidence="2" type="ORF">M9Y10_019727</name>
</gene>
<keyword evidence="1" id="KW-0812">Transmembrane</keyword>
<keyword evidence="3" id="KW-1185">Reference proteome</keyword>
<keyword evidence="1" id="KW-0472">Membrane</keyword>
<dbReference type="Proteomes" id="UP001470230">
    <property type="component" value="Unassembled WGS sequence"/>
</dbReference>